<proteinExistence type="predicted"/>
<dbReference type="InterPro" id="IPR050378">
    <property type="entry name" value="Metallo-dep_Hydrolases_sf"/>
</dbReference>
<dbReference type="STRING" id="630515.SAMN04489812_0130"/>
<dbReference type="Gene3D" id="3.30.1490.130">
    <property type="entry name" value="D-aminoacylase. Domain 3"/>
    <property type="match status" value="1"/>
</dbReference>
<feature type="region of interest" description="Disordered" evidence="1">
    <location>
        <begin position="507"/>
        <end position="535"/>
    </location>
</feature>
<dbReference type="Pfam" id="PF07969">
    <property type="entry name" value="Amidohydro_3"/>
    <property type="match status" value="1"/>
</dbReference>
<keyword evidence="4" id="KW-1185">Reference proteome</keyword>
<dbReference type="GO" id="GO:0016811">
    <property type="term" value="F:hydrolase activity, acting on carbon-nitrogen (but not peptide) bonds, in linear amides"/>
    <property type="evidence" value="ECO:0007669"/>
    <property type="project" value="InterPro"/>
</dbReference>
<dbReference type="GO" id="GO:0005829">
    <property type="term" value="C:cytosol"/>
    <property type="evidence" value="ECO:0007669"/>
    <property type="project" value="TreeGrafter"/>
</dbReference>
<dbReference type="GO" id="GO:0016812">
    <property type="term" value="F:hydrolase activity, acting on carbon-nitrogen (but not peptide) bonds, in cyclic amides"/>
    <property type="evidence" value="ECO:0007669"/>
    <property type="project" value="TreeGrafter"/>
</dbReference>
<sequence>MAESVLITDGVVADGTGTAPQPGGLLIEDGLITAVLPPDARLPADRVIAAGGSMITPGFIDLHSHADFTIQGSPGAVSQLHQGVTTLLTGNCGFSPFPVLDKDRLIGATSFLSADGLDWSWTDPASYAEVHDRTGLGVNLALQVGHNALRLAVLGEDQREPTRPELDRMRRLLSEAAGQGVFGFSTGLIYAPGRYADTAEVDALVAEAGANGLLYSTHVRNEGDDLLPAIEEAIGAARRGGARLEISHLKAVGPRNFGRVVDALDRIQLARQDGLDVGCDVYPYDASSTTLTARLPGWAMDGGVPALLDRLADPEQRARLVADLTSAERGSLSADRVTIASGTVFGRTLAAIAAERGISSAEATCQVLQEQHGAVSVINHGMDAQDVGTVLRHRLTAVASDGWIMAGPDDPGWQVGHPHPRNFGTFTRVLGHYTRERGLLDLAEAVRRMTSLPASRLGLTDRGVLRAGAVADVAVFDAAAIDDPADYANPWQLSTGVTDLLVAGTPVLTDGTPTGARPGRVLRRHRSHNPGVGRT</sequence>
<dbReference type="Gene3D" id="2.30.40.10">
    <property type="entry name" value="Urease, subunit C, domain 1"/>
    <property type="match status" value="1"/>
</dbReference>
<dbReference type="Gene3D" id="3.20.20.140">
    <property type="entry name" value="Metal-dependent hydrolases"/>
    <property type="match status" value="1"/>
</dbReference>
<dbReference type="SUPFAM" id="SSF51338">
    <property type="entry name" value="Composite domain of metallo-dependent hydrolases"/>
    <property type="match status" value="1"/>
</dbReference>
<feature type="domain" description="Amidohydrolase 3" evidence="2">
    <location>
        <begin position="46"/>
        <end position="507"/>
    </location>
</feature>
<dbReference type="SUPFAM" id="SSF51556">
    <property type="entry name" value="Metallo-dependent hydrolases"/>
    <property type="match status" value="1"/>
</dbReference>
<dbReference type="Proteomes" id="UP000199103">
    <property type="component" value="Chromosome I"/>
</dbReference>
<organism evidence="3 4">
    <name type="scientific">Microlunatus soli</name>
    <dbReference type="NCBI Taxonomy" id="630515"/>
    <lineage>
        <taxon>Bacteria</taxon>
        <taxon>Bacillati</taxon>
        <taxon>Actinomycetota</taxon>
        <taxon>Actinomycetes</taxon>
        <taxon>Propionibacteriales</taxon>
        <taxon>Propionibacteriaceae</taxon>
        <taxon>Microlunatus</taxon>
    </lineage>
</organism>
<dbReference type="InterPro" id="IPR013108">
    <property type="entry name" value="Amidohydro_3"/>
</dbReference>
<name>A0A1H1MJ04_9ACTN</name>
<gene>
    <name evidence="3" type="ORF">SAMN04489812_0130</name>
</gene>
<dbReference type="InterPro" id="IPR032466">
    <property type="entry name" value="Metal_Hydrolase"/>
</dbReference>
<protein>
    <submittedName>
        <fullName evidence="3">N-acyl-D-amino-acid deacylase</fullName>
    </submittedName>
</protein>
<dbReference type="PANTHER" id="PTHR11647">
    <property type="entry name" value="HYDRANTOINASE/DIHYDROPYRIMIDINASE FAMILY MEMBER"/>
    <property type="match status" value="1"/>
</dbReference>
<dbReference type="InterPro" id="IPR011059">
    <property type="entry name" value="Metal-dep_hydrolase_composite"/>
</dbReference>
<dbReference type="InterPro" id="IPR023100">
    <property type="entry name" value="D-aminoacylase_insert_dom_sf"/>
</dbReference>
<evidence type="ECO:0000313" key="3">
    <source>
        <dbReference type="EMBL" id="SDR85949.1"/>
    </source>
</evidence>
<evidence type="ECO:0000313" key="4">
    <source>
        <dbReference type="Proteomes" id="UP000199103"/>
    </source>
</evidence>
<dbReference type="AlphaFoldDB" id="A0A1H1MJ04"/>
<accession>A0A1H1MJ04</accession>
<dbReference type="OrthoDB" id="9766983at2"/>
<dbReference type="EMBL" id="LT629772">
    <property type="protein sequence ID" value="SDR85949.1"/>
    <property type="molecule type" value="Genomic_DNA"/>
</dbReference>
<evidence type="ECO:0000259" key="2">
    <source>
        <dbReference type="Pfam" id="PF07969"/>
    </source>
</evidence>
<evidence type="ECO:0000256" key="1">
    <source>
        <dbReference type="SAM" id="MobiDB-lite"/>
    </source>
</evidence>
<dbReference type="PANTHER" id="PTHR11647:SF1">
    <property type="entry name" value="COLLAPSIN RESPONSE MEDIATOR PROTEIN"/>
    <property type="match status" value="1"/>
</dbReference>
<dbReference type="RefSeq" id="WP_091518257.1">
    <property type="nucleotide sequence ID" value="NZ_LT629772.1"/>
</dbReference>
<reference evidence="3 4" key="1">
    <citation type="submission" date="2016-10" db="EMBL/GenBank/DDBJ databases">
        <authorList>
            <person name="de Groot N.N."/>
        </authorList>
    </citation>
    <scope>NUCLEOTIDE SEQUENCE [LARGE SCALE GENOMIC DNA]</scope>
    <source>
        <strain evidence="3 4">DSM 21800</strain>
    </source>
</reference>